<dbReference type="Pfam" id="PF00128">
    <property type="entry name" value="Alpha-amylase"/>
    <property type="match status" value="1"/>
</dbReference>
<dbReference type="Gene3D" id="2.60.40.1180">
    <property type="entry name" value="Golgi alpha-mannosidase II"/>
    <property type="match status" value="1"/>
</dbReference>
<dbReference type="PANTHER" id="PTHR10357:SF179">
    <property type="entry name" value="NEUTRAL AND BASIC AMINO ACID TRANSPORT PROTEIN RBAT"/>
    <property type="match status" value="1"/>
</dbReference>
<evidence type="ECO:0000256" key="1">
    <source>
        <dbReference type="ARBA" id="ARBA00008061"/>
    </source>
</evidence>
<dbReference type="InterPro" id="IPR006047">
    <property type="entry name" value="GH13_cat_dom"/>
</dbReference>
<dbReference type="SUPFAM" id="SSF51445">
    <property type="entry name" value="(Trans)glycosidases"/>
    <property type="match status" value="1"/>
</dbReference>
<dbReference type="NCBIfam" id="NF008183">
    <property type="entry name" value="PRK10933.1"/>
    <property type="match status" value="1"/>
</dbReference>
<organism evidence="5 6">
    <name type="scientific">Halosimplex aquaticum</name>
    <dbReference type="NCBI Taxonomy" id="3026162"/>
    <lineage>
        <taxon>Archaea</taxon>
        <taxon>Methanobacteriati</taxon>
        <taxon>Methanobacteriota</taxon>
        <taxon>Stenosarchaea group</taxon>
        <taxon>Halobacteria</taxon>
        <taxon>Halobacteriales</taxon>
        <taxon>Haloarculaceae</taxon>
        <taxon>Halosimplex</taxon>
    </lineage>
</organism>
<dbReference type="SUPFAM" id="SSF51011">
    <property type="entry name" value="Glycosyl hydrolase domain"/>
    <property type="match status" value="1"/>
</dbReference>
<accession>A0ABD5Y2F9</accession>
<evidence type="ECO:0000256" key="2">
    <source>
        <dbReference type="ARBA" id="ARBA00022801"/>
    </source>
</evidence>
<proteinExistence type="inferred from homology"/>
<dbReference type="FunFam" id="3.20.20.80:FF:000064">
    <property type="entry name" value="Oligo-1,6-glucosidase"/>
    <property type="match status" value="1"/>
</dbReference>
<dbReference type="InterPro" id="IPR017853">
    <property type="entry name" value="GH"/>
</dbReference>
<dbReference type="InterPro" id="IPR013780">
    <property type="entry name" value="Glyco_hydro_b"/>
</dbReference>
<dbReference type="CDD" id="cd11333">
    <property type="entry name" value="AmyAc_SI_OligoGlu_DGase"/>
    <property type="match status" value="1"/>
</dbReference>
<dbReference type="Gene3D" id="3.90.400.10">
    <property type="entry name" value="Oligo-1,6-glucosidase, Domain 2"/>
    <property type="match status" value="1"/>
</dbReference>
<keyword evidence="2 5" id="KW-0378">Hydrolase</keyword>
<evidence type="ECO:0000313" key="5">
    <source>
        <dbReference type="EMBL" id="MFC7140436.1"/>
    </source>
</evidence>
<protein>
    <submittedName>
        <fullName evidence="5">Alpha-glucosidase</fullName>
        <ecNumber evidence="5">3.2.1.-</ecNumber>
    </submittedName>
</protein>
<keyword evidence="3 5" id="KW-0326">Glycosidase</keyword>
<dbReference type="EMBL" id="JBHTAS010000001">
    <property type="protein sequence ID" value="MFC7140436.1"/>
    <property type="molecule type" value="Genomic_DNA"/>
</dbReference>
<dbReference type="GO" id="GO:0004553">
    <property type="term" value="F:hydrolase activity, hydrolyzing O-glycosyl compounds"/>
    <property type="evidence" value="ECO:0007669"/>
    <property type="project" value="UniProtKB-ARBA"/>
</dbReference>
<dbReference type="Gene3D" id="3.20.20.80">
    <property type="entry name" value="Glycosidases"/>
    <property type="match status" value="1"/>
</dbReference>
<dbReference type="RefSeq" id="WP_274325992.1">
    <property type="nucleotide sequence ID" value="NZ_CP118158.1"/>
</dbReference>
<evidence type="ECO:0000259" key="4">
    <source>
        <dbReference type="SMART" id="SM00642"/>
    </source>
</evidence>
<sequence>MTTTDRSWRRGAVVYQIYPRSFADSDGDGVGDIPGITERVDYIADLGVDVVWLCPVYESPQVDNGYDISDYRSIHGEYGTLADWERLRDALHERDVRLVMDLVVNHTSDEHEWFRRSRREEGEYADYYHWVEGSPDERPNNWESMFGGPAWSYDDEREAWYLHLFDERMPDLNWPNPAVRESLYEMIEWWLERGIDGFRLDVINLLSKAEGYPEGDPTADPVGGEYFLTGPRIHEYVGELVDRAFAGRDVVTIGETFDVTPADAHRFVVEDGLDMVFPFEHMDIDAGGSGPWDVVDWELADLKAVTERWQTAVGEGWIGLYLTNHDQPRIVSRFGDEAYRRESATMLATYLFTLCGTPFVYQGQELGMTNPDFESLEQYRDPATVDRVQRALATGDIELFEEISEAVNYWSRDNARTPMQWSDDEHAGFTAGEPWIKVNDNYPEINAEREAADDESVLAYYRRLIRFRNEHPLAVYGAYEPLLADHSQVFAYRRTSDGDGDSDALVVLLNFADEVVSVEVPPDAASGDTELLIGNYEGGSDGLAEPVDLRPYEARVYRVSSDRT</sequence>
<name>A0ABD5Y2F9_9EURY</name>
<dbReference type="GO" id="GO:0016052">
    <property type="term" value="P:carbohydrate catabolic process"/>
    <property type="evidence" value="ECO:0007669"/>
    <property type="project" value="UniProtKB-ARBA"/>
</dbReference>
<reference evidence="5 6" key="1">
    <citation type="journal article" date="2019" name="Int. J. Syst. Evol. Microbiol.">
        <title>The Global Catalogue of Microorganisms (GCM) 10K type strain sequencing project: providing services to taxonomists for standard genome sequencing and annotation.</title>
        <authorList>
            <consortium name="The Broad Institute Genomics Platform"/>
            <consortium name="The Broad Institute Genome Sequencing Center for Infectious Disease"/>
            <person name="Wu L."/>
            <person name="Ma J."/>
        </authorList>
    </citation>
    <scope>NUCLEOTIDE SEQUENCE [LARGE SCALE GENOMIC DNA]</scope>
    <source>
        <strain evidence="5 6">XZYJT29</strain>
    </source>
</reference>
<dbReference type="Proteomes" id="UP001596432">
    <property type="component" value="Unassembled WGS sequence"/>
</dbReference>
<dbReference type="FunFam" id="2.60.40.1180:FF:000007">
    <property type="entry name" value="Sucrose isomerase"/>
    <property type="match status" value="1"/>
</dbReference>
<dbReference type="EC" id="3.2.1.-" evidence="5"/>
<dbReference type="SMART" id="SM00642">
    <property type="entry name" value="Aamy"/>
    <property type="match status" value="1"/>
</dbReference>
<dbReference type="GeneID" id="78820724"/>
<dbReference type="PANTHER" id="PTHR10357">
    <property type="entry name" value="ALPHA-AMYLASE FAMILY MEMBER"/>
    <property type="match status" value="1"/>
</dbReference>
<comment type="caution">
    <text evidence="5">The sequence shown here is derived from an EMBL/GenBank/DDBJ whole genome shotgun (WGS) entry which is preliminary data.</text>
</comment>
<evidence type="ECO:0000313" key="6">
    <source>
        <dbReference type="Proteomes" id="UP001596432"/>
    </source>
</evidence>
<comment type="similarity">
    <text evidence="1">Belongs to the glycosyl hydrolase 13 family.</text>
</comment>
<dbReference type="FunFam" id="3.90.400.10:FF:000002">
    <property type="entry name" value="Sucrose isomerase"/>
    <property type="match status" value="1"/>
</dbReference>
<dbReference type="AlphaFoldDB" id="A0ABD5Y2F9"/>
<keyword evidence="6" id="KW-1185">Reference proteome</keyword>
<gene>
    <name evidence="5" type="ORF">ACFQMA_11420</name>
</gene>
<dbReference type="InterPro" id="IPR045857">
    <property type="entry name" value="O16G_dom_2"/>
</dbReference>
<feature type="domain" description="Glycosyl hydrolase family 13 catalytic" evidence="4">
    <location>
        <begin position="16"/>
        <end position="416"/>
    </location>
</feature>
<evidence type="ECO:0000256" key="3">
    <source>
        <dbReference type="ARBA" id="ARBA00023295"/>
    </source>
</evidence>